<evidence type="ECO:0000313" key="3">
    <source>
        <dbReference type="WBParaSite" id="Csp11.Scaffold630.g19127.t1"/>
    </source>
</evidence>
<evidence type="ECO:0000313" key="2">
    <source>
        <dbReference type="Proteomes" id="UP000095282"/>
    </source>
</evidence>
<protein>
    <submittedName>
        <fullName evidence="3">Secreted protein</fullName>
    </submittedName>
</protein>
<organism evidence="2 3">
    <name type="scientific">Caenorhabditis tropicalis</name>
    <dbReference type="NCBI Taxonomy" id="1561998"/>
    <lineage>
        <taxon>Eukaryota</taxon>
        <taxon>Metazoa</taxon>
        <taxon>Ecdysozoa</taxon>
        <taxon>Nematoda</taxon>
        <taxon>Chromadorea</taxon>
        <taxon>Rhabditida</taxon>
        <taxon>Rhabditina</taxon>
        <taxon>Rhabditomorpha</taxon>
        <taxon>Rhabditoidea</taxon>
        <taxon>Rhabditidae</taxon>
        <taxon>Peloderinae</taxon>
        <taxon>Caenorhabditis</taxon>
    </lineage>
</organism>
<keyword evidence="2" id="KW-1185">Reference proteome</keyword>
<name>A0A1I7UT99_9PELO</name>
<dbReference type="AlphaFoldDB" id="A0A1I7UT99"/>
<dbReference type="WBParaSite" id="Csp11.Scaffold630.g19127.t1">
    <property type="protein sequence ID" value="Csp11.Scaffold630.g19127.t1"/>
    <property type="gene ID" value="Csp11.Scaffold630.g19127"/>
</dbReference>
<accession>A0A1I7UT99</accession>
<evidence type="ECO:0000256" key="1">
    <source>
        <dbReference type="SAM" id="Phobius"/>
    </source>
</evidence>
<feature type="transmembrane region" description="Helical" evidence="1">
    <location>
        <begin position="28"/>
        <end position="49"/>
    </location>
</feature>
<dbReference type="Proteomes" id="UP000095282">
    <property type="component" value="Unplaced"/>
</dbReference>
<keyword evidence="1" id="KW-0472">Membrane</keyword>
<keyword evidence="1" id="KW-1133">Transmembrane helix</keyword>
<sequence>MIPFYAILMFQLYIEIKQFKSGNLKKLAVIYAIIITLLTFAINEARFCARTAVLKSLTLSKCSPFSRTTSFTCLLVHSKRSSSLAIE</sequence>
<proteinExistence type="predicted"/>
<reference evidence="3" key="1">
    <citation type="submission" date="2016-11" db="UniProtKB">
        <authorList>
            <consortium name="WormBaseParasite"/>
        </authorList>
    </citation>
    <scope>IDENTIFICATION</scope>
</reference>
<keyword evidence="1" id="KW-0812">Transmembrane</keyword>